<gene>
    <name evidence="3" type="ORF">CNX65_31980</name>
</gene>
<feature type="region of interest" description="Disordered" evidence="1">
    <location>
        <begin position="1"/>
        <end position="42"/>
    </location>
</feature>
<sequence length="312" mass="32099">MNSRADEQRQGRHRLPDDAAEWASMGGQLPVDAPPPRDPLHDSDAVGLSKFNIGMVPASVTPPKTWRRAAWFTVISSASVLVGLAVAAVELVGPPRPDEPFALPSYPPTAPRLPVLTTTAPPPEAAVEPEVAALADAAPDRAGQAPQDAPAAGGVGKAHAGRGAGPGEGGWTGEQRVTAPQAGRASAVPAPPPQVWAPVTTVAGGSAAHEDVLAIASRTEEFYRQVAQSADAALELVSETVRGVVGALVAERFGGASHVQVTGISVDAVRGLSTSTLLVTNRDGTTSTEHRELLFTVVGEPLISGERPVRAR</sequence>
<keyword evidence="4" id="KW-1185">Reference proteome</keyword>
<organism evidence="3 4">
    <name type="scientific">Actinosynnema pretiosum</name>
    <dbReference type="NCBI Taxonomy" id="42197"/>
    <lineage>
        <taxon>Bacteria</taxon>
        <taxon>Bacillati</taxon>
        <taxon>Actinomycetota</taxon>
        <taxon>Actinomycetes</taxon>
        <taxon>Pseudonocardiales</taxon>
        <taxon>Pseudonocardiaceae</taxon>
        <taxon>Actinosynnema</taxon>
    </lineage>
</organism>
<feature type="compositionally biased region" description="Basic and acidic residues" evidence="1">
    <location>
        <begin position="1"/>
        <end position="17"/>
    </location>
</feature>
<keyword evidence="2" id="KW-0472">Membrane</keyword>
<name>A0A290ZED8_9PSEU</name>
<feature type="region of interest" description="Disordered" evidence="1">
    <location>
        <begin position="138"/>
        <end position="193"/>
    </location>
</feature>
<feature type="transmembrane region" description="Helical" evidence="2">
    <location>
        <begin position="69"/>
        <end position="89"/>
    </location>
</feature>
<evidence type="ECO:0000313" key="3">
    <source>
        <dbReference type="EMBL" id="ATE57355.1"/>
    </source>
</evidence>
<dbReference type="KEGG" id="apre:CNX65_31980"/>
<feature type="compositionally biased region" description="Low complexity" evidence="1">
    <location>
        <begin position="138"/>
        <end position="152"/>
    </location>
</feature>
<dbReference type="EMBL" id="CP023445">
    <property type="protein sequence ID" value="ATE57355.1"/>
    <property type="molecule type" value="Genomic_DNA"/>
</dbReference>
<feature type="compositionally biased region" description="Gly residues" evidence="1">
    <location>
        <begin position="162"/>
        <end position="172"/>
    </location>
</feature>
<reference evidence="3" key="1">
    <citation type="submission" date="2017-09" db="EMBL/GenBank/DDBJ databases">
        <title>Complete Genome Sequence of ansamitocin-producing Bacterium Actinosynnema pretiosum X47.</title>
        <authorList>
            <person name="Cao G."/>
            <person name="Zong G."/>
            <person name="Zhong C."/>
            <person name="Fu J."/>
        </authorList>
    </citation>
    <scope>NUCLEOTIDE SEQUENCE [LARGE SCALE GENOMIC DNA]</scope>
    <source>
        <strain evidence="3">X47</strain>
    </source>
</reference>
<dbReference type="RefSeq" id="WP_096497065.1">
    <property type="nucleotide sequence ID" value="NZ_CP023445.1"/>
</dbReference>
<keyword evidence="2" id="KW-0812">Transmembrane</keyword>
<evidence type="ECO:0000256" key="1">
    <source>
        <dbReference type="SAM" id="MobiDB-lite"/>
    </source>
</evidence>
<accession>A0A290ZED8</accession>
<evidence type="ECO:0000256" key="2">
    <source>
        <dbReference type="SAM" id="Phobius"/>
    </source>
</evidence>
<keyword evidence="2" id="KW-1133">Transmembrane helix</keyword>
<evidence type="ECO:0000313" key="4">
    <source>
        <dbReference type="Proteomes" id="UP000218505"/>
    </source>
</evidence>
<proteinExistence type="predicted"/>
<dbReference type="AlphaFoldDB" id="A0A290ZED8"/>
<protein>
    <submittedName>
        <fullName evidence="3">Uncharacterized protein</fullName>
    </submittedName>
</protein>
<dbReference type="Proteomes" id="UP000218505">
    <property type="component" value="Chromosome"/>
</dbReference>